<dbReference type="Proteomes" id="UP000041394">
    <property type="component" value="Unassembled WGS sequence"/>
</dbReference>
<evidence type="ECO:0000313" key="4">
    <source>
        <dbReference type="Proteomes" id="UP000038622"/>
    </source>
</evidence>
<proteinExistence type="predicted"/>
<dbReference type="Proteomes" id="UP000045175">
    <property type="component" value="Unassembled WGS sequence"/>
</dbReference>
<dbReference type="AlphaFoldDB" id="A0A0K2XH32"/>
<reference evidence="5 6" key="2">
    <citation type="submission" date="2014-12" db="EMBL/GenBank/DDBJ databases">
        <authorList>
            <person name="Jaenicke S."/>
        </authorList>
    </citation>
    <scope>NUCLEOTIDE SEQUENCE [LARGE SCALE GENOMIC DNA]</scope>
</reference>
<reference evidence="3" key="1">
    <citation type="submission" date="2014-12" db="EMBL/GenBank/DDBJ databases">
        <title>Whole genome sequences of four Staphylococcus schleiferi canine isolates.</title>
        <authorList>
            <person name="Misic A.M."/>
            <person name="Cain C."/>
            <person name="Morris D.O."/>
            <person name="Rankin S."/>
            <person name="Beiting D."/>
        </authorList>
    </citation>
    <scope>NUCLEOTIDE SEQUENCE</scope>
    <source>
        <strain evidence="1">ASB11</strain>
        <strain evidence="2">ASB13</strain>
        <strain evidence="3">ASB9</strain>
    </source>
</reference>
<evidence type="ECO:0000313" key="1">
    <source>
        <dbReference type="EMBL" id="CRF40792.1"/>
    </source>
</evidence>
<evidence type="ECO:0000313" key="3">
    <source>
        <dbReference type="EMBL" id="CRF44903.1"/>
    </source>
</evidence>
<sequence>MFSLILDFKKVGYNNPRGQARLNGEPPERVSVMVGLTRPLQSQGLQKIACWYSFLRSYPLILFPLKRFICVIRQNSDKEKPHWTQWPYYSKVCSLILDFKKVGYNNPRGRPALAGRPPLKWVNITAALTEPLLPRWLLTVSCWYSFLRSYPLLSLPTQTQLKLCDTPISAKKSQHCIQCPHYSKVCSLILDFKKVGYNSPCVGTRPCGQAPKPYQLSGMVSTTINTRIITKRIAVLPSGAETQRVFLTAFIPFPSQQSLNSAILQKTKKENYDGVQCPYYSAFHHKQGLKQ</sequence>
<evidence type="ECO:0000313" key="6">
    <source>
        <dbReference type="Proteomes" id="UP000045175"/>
    </source>
</evidence>
<keyword evidence="4" id="KW-1185">Reference proteome</keyword>
<dbReference type="STRING" id="1578720.HAL011_05570"/>
<organism evidence="3 5">
    <name type="scientific">Helicobacter ailurogastricus</name>
    <dbReference type="NCBI Taxonomy" id="1578720"/>
    <lineage>
        <taxon>Bacteria</taxon>
        <taxon>Pseudomonadati</taxon>
        <taxon>Campylobacterota</taxon>
        <taxon>Epsilonproteobacteria</taxon>
        <taxon>Campylobacterales</taxon>
        <taxon>Helicobacteraceae</taxon>
        <taxon>Helicobacter</taxon>
    </lineage>
</organism>
<dbReference type="EMBL" id="CDMH01000041">
    <property type="protein sequence ID" value="CRF42732.1"/>
    <property type="molecule type" value="Genomic_DNA"/>
</dbReference>
<accession>A0A0K2XH32</accession>
<protein>
    <submittedName>
        <fullName evidence="3">Uncharacterized protein</fullName>
    </submittedName>
</protein>
<evidence type="ECO:0000313" key="5">
    <source>
        <dbReference type="Proteomes" id="UP000041394"/>
    </source>
</evidence>
<dbReference type="Proteomes" id="UP000038622">
    <property type="component" value="Unassembled WGS sequence"/>
</dbReference>
<name>A0A0K2XH32_9HELI</name>
<gene>
    <name evidence="1" type="ORF">HAL011_05570</name>
    <name evidence="2" type="ORF">HAL013_09320</name>
    <name evidence="3" type="ORF">HAL09_15240</name>
</gene>
<evidence type="ECO:0000313" key="2">
    <source>
        <dbReference type="EMBL" id="CRF42732.1"/>
    </source>
</evidence>
<dbReference type="EMBL" id="CDML01000015">
    <property type="protein sequence ID" value="CRF40792.1"/>
    <property type="molecule type" value="Genomic_DNA"/>
</dbReference>
<dbReference type="EMBL" id="CDMN01000064">
    <property type="protein sequence ID" value="CRF44903.1"/>
    <property type="molecule type" value="Genomic_DNA"/>
</dbReference>
<reference evidence="4" key="3">
    <citation type="submission" date="2014-12" db="EMBL/GenBank/DDBJ databases">
        <authorList>
            <person name="Smet A."/>
        </authorList>
    </citation>
    <scope>NUCLEOTIDE SEQUENCE [LARGE SCALE GENOMIC DNA]</scope>
</reference>